<feature type="transmembrane region" description="Helical" evidence="12">
    <location>
        <begin position="413"/>
        <end position="433"/>
    </location>
</feature>
<evidence type="ECO:0000256" key="9">
    <source>
        <dbReference type="ARBA" id="ARBA00023065"/>
    </source>
</evidence>
<feature type="transmembrane region" description="Helical" evidence="12">
    <location>
        <begin position="208"/>
        <end position="229"/>
    </location>
</feature>
<dbReference type="InterPro" id="IPR027359">
    <property type="entry name" value="Volt_channel_dom_sf"/>
</dbReference>
<evidence type="ECO:0000256" key="10">
    <source>
        <dbReference type="ARBA" id="ARBA00023136"/>
    </source>
</evidence>
<evidence type="ECO:0000256" key="12">
    <source>
        <dbReference type="SAM" id="Phobius"/>
    </source>
</evidence>
<dbReference type="PRINTS" id="PR01491">
    <property type="entry name" value="KVCHANNEL"/>
</dbReference>
<gene>
    <name evidence="14" type="ORF">Bpfe_003966</name>
</gene>
<dbReference type="SMART" id="SM00225">
    <property type="entry name" value="BTB"/>
    <property type="match status" value="1"/>
</dbReference>
<dbReference type="Proteomes" id="UP001233172">
    <property type="component" value="Unassembled WGS sequence"/>
</dbReference>
<evidence type="ECO:0000256" key="8">
    <source>
        <dbReference type="ARBA" id="ARBA00022989"/>
    </source>
</evidence>
<evidence type="ECO:0000256" key="11">
    <source>
        <dbReference type="ARBA" id="ARBA00023303"/>
    </source>
</evidence>
<name>A0AAD8C6N2_BIOPF</name>
<evidence type="ECO:0000259" key="13">
    <source>
        <dbReference type="SMART" id="SM00225"/>
    </source>
</evidence>
<feature type="transmembrane region" description="Helical" evidence="12">
    <location>
        <begin position="387"/>
        <end position="407"/>
    </location>
</feature>
<dbReference type="SUPFAM" id="SSF54695">
    <property type="entry name" value="POZ domain"/>
    <property type="match status" value="1"/>
</dbReference>
<evidence type="ECO:0000256" key="5">
    <source>
        <dbReference type="ARBA" id="ARBA00022826"/>
    </source>
</evidence>
<comment type="caution">
    <text evidence="14">The sequence shown here is derived from an EMBL/GenBank/DDBJ whole genome shotgun (WGS) entry which is preliminary data.</text>
</comment>
<feature type="transmembrane region" description="Helical" evidence="12">
    <location>
        <begin position="281"/>
        <end position="301"/>
    </location>
</feature>
<feature type="transmembrane region" description="Helical" evidence="12">
    <location>
        <begin position="445"/>
        <end position="466"/>
    </location>
</feature>
<evidence type="ECO:0000256" key="4">
    <source>
        <dbReference type="ARBA" id="ARBA00022692"/>
    </source>
</evidence>
<dbReference type="Gene3D" id="3.30.710.10">
    <property type="entry name" value="Potassium Channel Kv1.1, Chain A"/>
    <property type="match status" value="1"/>
</dbReference>
<dbReference type="GO" id="GO:0001508">
    <property type="term" value="P:action potential"/>
    <property type="evidence" value="ECO:0007669"/>
    <property type="project" value="TreeGrafter"/>
</dbReference>
<keyword evidence="2" id="KW-0813">Transport</keyword>
<keyword evidence="11" id="KW-0407">Ion channel</keyword>
<dbReference type="InterPro" id="IPR000210">
    <property type="entry name" value="BTB/POZ_dom"/>
</dbReference>
<dbReference type="InterPro" id="IPR003131">
    <property type="entry name" value="T1-type_BTB"/>
</dbReference>
<organism evidence="14 15">
    <name type="scientific">Biomphalaria pfeifferi</name>
    <name type="common">Bloodfluke planorb</name>
    <name type="synonym">Freshwater snail</name>
    <dbReference type="NCBI Taxonomy" id="112525"/>
    <lineage>
        <taxon>Eukaryota</taxon>
        <taxon>Metazoa</taxon>
        <taxon>Spiralia</taxon>
        <taxon>Lophotrochozoa</taxon>
        <taxon>Mollusca</taxon>
        <taxon>Gastropoda</taxon>
        <taxon>Heterobranchia</taxon>
        <taxon>Euthyneura</taxon>
        <taxon>Panpulmonata</taxon>
        <taxon>Hygrophila</taxon>
        <taxon>Lymnaeoidea</taxon>
        <taxon>Planorbidae</taxon>
        <taxon>Biomphalaria</taxon>
    </lineage>
</organism>
<dbReference type="InterPro" id="IPR005821">
    <property type="entry name" value="Ion_trans_dom"/>
</dbReference>
<protein>
    <submittedName>
        <fullName evidence="14">Potassium voltage-gated channel protein Shaw</fullName>
    </submittedName>
</protein>
<feature type="domain" description="BTB" evidence="13">
    <location>
        <begin position="50"/>
        <end position="152"/>
    </location>
</feature>
<keyword evidence="9" id="KW-0406">Ion transport</keyword>
<reference evidence="14" key="1">
    <citation type="journal article" date="2023" name="PLoS Negl. Trop. Dis.">
        <title>A genome sequence for Biomphalaria pfeifferi, the major vector snail for the human-infecting parasite Schistosoma mansoni.</title>
        <authorList>
            <person name="Bu L."/>
            <person name="Lu L."/>
            <person name="Laidemitt M.R."/>
            <person name="Zhang S.M."/>
            <person name="Mutuku M."/>
            <person name="Mkoji G."/>
            <person name="Steinauer M."/>
            <person name="Loker E.S."/>
        </authorList>
    </citation>
    <scope>NUCLEOTIDE SEQUENCE</scope>
    <source>
        <strain evidence="14">KasaAsao</strain>
    </source>
</reference>
<accession>A0AAD8C6N2</accession>
<dbReference type="GO" id="GO:0051260">
    <property type="term" value="P:protein homooligomerization"/>
    <property type="evidence" value="ECO:0007669"/>
    <property type="project" value="InterPro"/>
</dbReference>
<keyword evidence="10 12" id="KW-0472">Membrane</keyword>
<dbReference type="Pfam" id="PF00520">
    <property type="entry name" value="Ion_trans"/>
    <property type="match status" value="1"/>
</dbReference>
<proteinExistence type="predicted"/>
<dbReference type="AlphaFoldDB" id="A0AAD8C6N2"/>
<dbReference type="GO" id="GO:0008076">
    <property type="term" value="C:voltage-gated potassium channel complex"/>
    <property type="evidence" value="ECO:0007669"/>
    <property type="project" value="InterPro"/>
</dbReference>
<comment type="subcellular location">
    <subcellularLocation>
        <location evidence="1">Membrane</location>
        <topology evidence="1">Multi-pass membrane protein</topology>
    </subcellularLocation>
</comment>
<dbReference type="Gene3D" id="1.10.287.70">
    <property type="match status" value="1"/>
</dbReference>
<evidence type="ECO:0000256" key="2">
    <source>
        <dbReference type="ARBA" id="ARBA00022448"/>
    </source>
</evidence>
<evidence type="ECO:0000256" key="6">
    <source>
        <dbReference type="ARBA" id="ARBA00022882"/>
    </source>
</evidence>
<keyword evidence="3" id="KW-0633">Potassium transport</keyword>
<dbReference type="SUPFAM" id="SSF81324">
    <property type="entry name" value="Voltage-gated potassium channels"/>
    <property type="match status" value="1"/>
</dbReference>
<dbReference type="PANTHER" id="PTHR11537:SF254">
    <property type="entry name" value="POTASSIUM VOLTAGE-GATED CHANNEL PROTEIN SHAB"/>
    <property type="match status" value="1"/>
</dbReference>
<evidence type="ECO:0000313" key="14">
    <source>
        <dbReference type="EMBL" id="KAK0066534.1"/>
    </source>
</evidence>
<dbReference type="GO" id="GO:0005249">
    <property type="term" value="F:voltage-gated potassium channel activity"/>
    <property type="evidence" value="ECO:0007669"/>
    <property type="project" value="InterPro"/>
</dbReference>
<dbReference type="PRINTS" id="PR00169">
    <property type="entry name" value="KCHANNEL"/>
</dbReference>
<keyword evidence="6" id="KW-0851">Voltage-gated channel</keyword>
<dbReference type="InterPro" id="IPR003968">
    <property type="entry name" value="K_chnl_volt-dep_Kv"/>
</dbReference>
<dbReference type="Gene3D" id="1.20.120.350">
    <property type="entry name" value="Voltage-gated potassium channels. Chain C"/>
    <property type="match status" value="1"/>
</dbReference>
<reference evidence="14" key="2">
    <citation type="submission" date="2023-04" db="EMBL/GenBank/DDBJ databases">
        <authorList>
            <person name="Bu L."/>
            <person name="Lu L."/>
            <person name="Laidemitt M.R."/>
            <person name="Zhang S.M."/>
            <person name="Mutuku M."/>
            <person name="Mkoji G."/>
            <person name="Steinauer M."/>
            <person name="Loker E.S."/>
        </authorList>
    </citation>
    <scope>NUCLEOTIDE SEQUENCE</scope>
    <source>
        <strain evidence="14">KasaAsao</strain>
        <tissue evidence="14">Whole Snail</tissue>
    </source>
</reference>
<keyword evidence="7" id="KW-0630">Potassium</keyword>
<sequence>MHPSIEDLEDDNNSVIFRESHMELQLKPLMDNGDPASPLPSTPINVSAEARVTFNVGGVTFQTSEKTLLKQVNNKNFLLSNPRNLIKYYDERRKEYFFDRDPEVFRSILNYWRSGHLHLPSTMCGLQVEEELKFWGLKELDIEPCCWNNYNTWMQTIKALKKVEHDRDPAYLHAGDILPPPPSTKYQHLKMLTWKILTDPSFSVIAQVYAYFSLAVVVLSIFSFCASTHKLFQISSTESINATSLVPDTVSSTITPNNTFQSNNHSSHGSRVSKSGRMAQAHPALVIIDIFCLAIFTAEYLLRLACAKNRLKFVISVIAVLDLLAILPDYIEFIVNAAHSDMNTHHAIIDFMQFLRLMRAFRIFRLIRRVPGLWILMYTLKASFKELFLMLVFLLVGTLLFSSVIYFVDDPDVFISIPHGFWWAIVTMTTVGYGDMTPSTALGQVVGSVTAVCGVLIIGFTIPSLVNSFITYFNHIEFIVQKERLLSADADSKNRVQVQQETHTNNTGIYFEFPHRRADVITRSSKVQNVE</sequence>
<evidence type="ECO:0000256" key="3">
    <source>
        <dbReference type="ARBA" id="ARBA00022538"/>
    </source>
</evidence>
<keyword evidence="4 12" id="KW-0812">Transmembrane</keyword>
<dbReference type="FunFam" id="1.10.287.70:FF:000028">
    <property type="entry name" value="potassium voltage-gated channel subfamily D member 3"/>
    <property type="match status" value="1"/>
</dbReference>
<dbReference type="InterPro" id="IPR011333">
    <property type="entry name" value="SKP1/BTB/POZ_sf"/>
</dbReference>
<feature type="transmembrane region" description="Helical" evidence="12">
    <location>
        <begin position="313"/>
        <end position="335"/>
    </location>
</feature>
<dbReference type="InterPro" id="IPR003974">
    <property type="entry name" value="K_chnl_volt-dep_Kv3"/>
</dbReference>
<keyword evidence="15" id="KW-1185">Reference proteome</keyword>
<dbReference type="EMBL" id="JASAOG010000010">
    <property type="protein sequence ID" value="KAK0066534.1"/>
    <property type="molecule type" value="Genomic_DNA"/>
</dbReference>
<dbReference type="PANTHER" id="PTHR11537">
    <property type="entry name" value="VOLTAGE-GATED POTASSIUM CHANNEL"/>
    <property type="match status" value="1"/>
</dbReference>
<keyword evidence="8 12" id="KW-1133">Transmembrane helix</keyword>
<evidence type="ECO:0000256" key="7">
    <source>
        <dbReference type="ARBA" id="ARBA00022958"/>
    </source>
</evidence>
<dbReference type="InterPro" id="IPR028325">
    <property type="entry name" value="VG_K_chnl"/>
</dbReference>
<dbReference type="PRINTS" id="PR01498">
    <property type="entry name" value="SHAWCHANNEL"/>
</dbReference>
<evidence type="ECO:0000256" key="1">
    <source>
        <dbReference type="ARBA" id="ARBA00004141"/>
    </source>
</evidence>
<keyword evidence="5" id="KW-0631">Potassium channel</keyword>
<dbReference type="Pfam" id="PF02214">
    <property type="entry name" value="BTB_2"/>
    <property type="match status" value="1"/>
</dbReference>
<evidence type="ECO:0000313" key="15">
    <source>
        <dbReference type="Proteomes" id="UP001233172"/>
    </source>
</evidence>